<evidence type="ECO:0000313" key="2">
    <source>
        <dbReference type="EMBL" id="TCO12913.1"/>
    </source>
</evidence>
<comment type="caution">
    <text evidence="2">The sequence shown here is derived from an EMBL/GenBank/DDBJ whole genome shotgun (WGS) entry which is preliminary data.</text>
</comment>
<organism evidence="2 3">
    <name type="scientific">Kribbella orskensis</name>
    <dbReference type="NCBI Taxonomy" id="2512216"/>
    <lineage>
        <taxon>Bacteria</taxon>
        <taxon>Bacillati</taxon>
        <taxon>Actinomycetota</taxon>
        <taxon>Actinomycetes</taxon>
        <taxon>Propionibacteriales</taxon>
        <taxon>Kribbellaceae</taxon>
        <taxon>Kribbella</taxon>
    </lineage>
</organism>
<evidence type="ECO:0000313" key="3">
    <source>
        <dbReference type="Proteomes" id="UP000295818"/>
    </source>
</evidence>
<accession>A0ABY2B9Q5</accession>
<dbReference type="RefSeq" id="WP_132195156.1">
    <property type="nucleotide sequence ID" value="NZ_SLWM01000024.1"/>
</dbReference>
<keyword evidence="3" id="KW-1185">Reference proteome</keyword>
<reference evidence="2 3" key="1">
    <citation type="journal article" date="2015" name="Stand. Genomic Sci.">
        <title>Genomic Encyclopedia of Bacterial and Archaeal Type Strains, Phase III: the genomes of soil and plant-associated and newly described type strains.</title>
        <authorList>
            <person name="Whitman W.B."/>
            <person name="Woyke T."/>
            <person name="Klenk H.P."/>
            <person name="Zhou Y."/>
            <person name="Lilburn T.G."/>
            <person name="Beck B.J."/>
            <person name="De Vos P."/>
            <person name="Vandamme P."/>
            <person name="Eisen J.A."/>
            <person name="Garrity G."/>
            <person name="Hugenholtz P."/>
            <person name="Kyrpides N.C."/>
        </authorList>
    </citation>
    <scope>NUCLEOTIDE SEQUENCE [LARGE SCALE GENOMIC DNA]</scope>
    <source>
        <strain evidence="2 3">VKM Ac-2538</strain>
    </source>
</reference>
<dbReference type="EMBL" id="SLWM01000024">
    <property type="protein sequence ID" value="TCO12913.1"/>
    <property type="molecule type" value="Genomic_DNA"/>
</dbReference>
<protein>
    <submittedName>
        <fullName evidence="2">Uncharacterized protein</fullName>
    </submittedName>
</protein>
<gene>
    <name evidence="2" type="ORF">EV644_12437</name>
</gene>
<feature type="region of interest" description="Disordered" evidence="1">
    <location>
        <begin position="41"/>
        <end position="61"/>
    </location>
</feature>
<name>A0ABY2B9Q5_9ACTN</name>
<dbReference type="Proteomes" id="UP000295818">
    <property type="component" value="Unassembled WGS sequence"/>
</dbReference>
<feature type="region of interest" description="Disordered" evidence="1">
    <location>
        <begin position="231"/>
        <end position="257"/>
    </location>
</feature>
<evidence type="ECO:0000256" key="1">
    <source>
        <dbReference type="SAM" id="MobiDB-lite"/>
    </source>
</evidence>
<sequence length="282" mass="31010">MTTDEFFEPRVWHRLALGVEPIDAVTRHPIGAAVQVGREVADRRSAHRRPADPIDPLRRRSDLPLETSGTTRFKLRHGRTVGDTALIRVDDPCRCYVPRRFSMPLWTVADVDIGHIGAWYRLLRPWLSPGPAYPVPGGSTGLRGRVMRAGVAIRWPRIVAVNNAGLVLGRAHGDERGEFLLLLNTVGTAPAPPGPTIDLELIVRASNRPRDTSAPMPADRIADLPLELVVRSPAPPGQPDLDNPLLRGEVTPRGYTTSTTRAPMTIRVGRMELTTAPIEFTP</sequence>
<proteinExistence type="predicted"/>